<organism evidence="9 10">
    <name type="scientific">Bacteroides stercorirosoris</name>
    <dbReference type="NCBI Taxonomy" id="871324"/>
    <lineage>
        <taxon>Bacteria</taxon>
        <taxon>Pseudomonadati</taxon>
        <taxon>Bacteroidota</taxon>
        <taxon>Bacteroidia</taxon>
        <taxon>Bacteroidales</taxon>
        <taxon>Bacteroidaceae</taxon>
        <taxon>Bacteroides</taxon>
    </lineage>
</organism>
<dbReference type="InterPro" id="IPR011990">
    <property type="entry name" value="TPR-like_helical_dom_sf"/>
</dbReference>
<feature type="domain" description="RagB/SusD" evidence="7">
    <location>
        <begin position="288"/>
        <end position="566"/>
    </location>
</feature>
<comment type="similarity">
    <text evidence="2">Belongs to the SusD family.</text>
</comment>
<dbReference type="InterPro" id="IPR033985">
    <property type="entry name" value="SusD-like_N"/>
</dbReference>
<reference evidence="10" key="1">
    <citation type="submission" date="2016-11" db="EMBL/GenBank/DDBJ databases">
        <authorList>
            <person name="Varghese N."/>
            <person name="Submissions S."/>
        </authorList>
    </citation>
    <scope>NUCLEOTIDE SEQUENCE [LARGE SCALE GENOMIC DNA]</scope>
    <source>
        <strain evidence="10">DSM 26884</strain>
    </source>
</reference>
<proteinExistence type="inferred from homology"/>
<name>A0A1M6DVL2_9BACE</name>
<evidence type="ECO:0000313" key="10">
    <source>
        <dbReference type="Proteomes" id="UP000184192"/>
    </source>
</evidence>
<dbReference type="AlphaFoldDB" id="A0A1M6DVL2"/>
<dbReference type="InterPro" id="IPR012944">
    <property type="entry name" value="SusD_RagB_dom"/>
</dbReference>
<evidence type="ECO:0000313" key="9">
    <source>
        <dbReference type="EMBL" id="SHI77193.1"/>
    </source>
</evidence>
<keyword evidence="10" id="KW-1185">Reference proteome</keyword>
<dbReference type="Pfam" id="PF14322">
    <property type="entry name" value="SusD-like_3"/>
    <property type="match status" value="1"/>
</dbReference>
<keyword evidence="4" id="KW-0472">Membrane</keyword>
<accession>A0A1M6DVL2</accession>
<keyword evidence="3 6" id="KW-0732">Signal</keyword>
<dbReference type="Gene3D" id="1.25.40.390">
    <property type="match status" value="1"/>
</dbReference>
<evidence type="ECO:0000256" key="5">
    <source>
        <dbReference type="ARBA" id="ARBA00023237"/>
    </source>
</evidence>
<evidence type="ECO:0000259" key="8">
    <source>
        <dbReference type="Pfam" id="PF14322"/>
    </source>
</evidence>
<feature type="signal peptide" evidence="6">
    <location>
        <begin position="1"/>
        <end position="20"/>
    </location>
</feature>
<sequence length="567" mass="65495">MNRIKNIFCAVILSAFAVSCVDLDYTEVTTADEEWIYKSPMYGIQKLVYNIYARVPNGFEKNYEGGSGATLAAATDEAECALSYSSVHRFYNGGWNPNNPFSFTWSNSYAAIAEANIFHEKRDKINLDEYKNNLDFEAMKKKFELFEYEVRFLRAYFYFELVRAYGDVPFTLKTLTVEEANRIERTSAITIMDWIAEELDAIVEYLPISFADELSPETGRANRMMCLALKARTLLYKASPLFNKENNKEWWLDAARANGEVLLRAQEWGIGLDRYSKIWGPRNGDGIEMIWAIKRGTSNYWESYNYPIGVENANGGMCPTQTLVDNYEYNDGSNQTFGERYSNAVINLTQEDPYAGLDPRFFMTVVKNGDIWPNYNPNPIETFIGGLNAAPIHNSTPTGYYLRKYCDPNVSLATNNPTTSPHAWVAMRLGEFYLNYAEAMFQYYGDAEVKGEGDFSANDAINLLRDRADVMMPHWSGTPANWFERYKRERMVEMAFEDQRFWDVRRWKCGSELSEISIAELQKNASGDIILTRKQEQRRWEDKYYLFPIPFSEYNKNKNLGQNLGWN</sequence>
<evidence type="ECO:0000259" key="7">
    <source>
        <dbReference type="Pfam" id="PF07980"/>
    </source>
</evidence>
<protein>
    <submittedName>
        <fullName evidence="9">Starch-binding associating with outer membrane</fullName>
    </submittedName>
</protein>
<dbReference type="Proteomes" id="UP000184192">
    <property type="component" value="Unassembled WGS sequence"/>
</dbReference>
<dbReference type="EMBL" id="FQZN01000007">
    <property type="protein sequence ID" value="SHI77193.1"/>
    <property type="molecule type" value="Genomic_DNA"/>
</dbReference>
<evidence type="ECO:0000256" key="1">
    <source>
        <dbReference type="ARBA" id="ARBA00004442"/>
    </source>
</evidence>
<keyword evidence="5" id="KW-0998">Cell outer membrane</keyword>
<evidence type="ECO:0000256" key="4">
    <source>
        <dbReference type="ARBA" id="ARBA00023136"/>
    </source>
</evidence>
<feature type="domain" description="SusD-like N-terminal" evidence="8">
    <location>
        <begin position="77"/>
        <end position="211"/>
    </location>
</feature>
<evidence type="ECO:0000256" key="2">
    <source>
        <dbReference type="ARBA" id="ARBA00006275"/>
    </source>
</evidence>
<dbReference type="PROSITE" id="PS51257">
    <property type="entry name" value="PROKAR_LIPOPROTEIN"/>
    <property type="match status" value="1"/>
</dbReference>
<dbReference type="GO" id="GO:0009279">
    <property type="term" value="C:cell outer membrane"/>
    <property type="evidence" value="ECO:0007669"/>
    <property type="project" value="UniProtKB-SubCell"/>
</dbReference>
<dbReference type="RefSeq" id="WP_073313185.1">
    <property type="nucleotide sequence ID" value="NZ_FQZN01000007.1"/>
</dbReference>
<dbReference type="SUPFAM" id="SSF48452">
    <property type="entry name" value="TPR-like"/>
    <property type="match status" value="1"/>
</dbReference>
<dbReference type="GeneID" id="92711685"/>
<gene>
    <name evidence="9" type="ORF">SAMN05444350_107136</name>
</gene>
<evidence type="ECO:0000256" key="3">
    <source>
        <dbReference type="ARBA" id="ARBA00022729"/>
    </source>
</evidence>
<comment type="subcellular location">
    <subcellularLocation>
        <location evidence="1">Cell outer membrane</location>
    </subcellularLocation>
</comment>
<dbReference type="Pfam" id="PF07980">
    <property type="entry name" value="SusD_RagB"/>
    <property type="match status" value="1"/>
</dbReference>
<dbReference type="eggNOG" id="COG1435">
    <property type="taxonomic scope" value="Bacteria"/>
</dbReference>
<evidence type="ECO:0000256" key="6">
    <source>
        <dbReference type="SAM" id="SignalP"/>
    </source>
</evidence>
<feature type="chain" id="PRO_5011957547" evidence="6">
    <location>
        <begin position="21"/>
        <end position="567"/>
    </location>
</feature>